<reference evidence="6" key="1">
    <citation type="submission" date="2022-04" db="EMBL/GenBank/DDBJ databases">
        <title>Carnegiea gigantea Genome sequencing and assembly v2.</title>
        <authorList>
            <person name="Copetti D."/>
            <person name="Sanderson M.J."/>
            <person name="Burquez A."/>
            <person name="Wojciechowski M.F."/>
        </authorList>
    </citation>
    <scope>NUCLEOTIDE SEQUENCE</scope>
    <source>
        <strain evidence="6">SGP5-SGP5p</strain>
        <tissue evidence="6">Aerial part</tissue>
    </source>
</reference>
<evidence type="ECO:0000256" key="1">
    <source>
        <dbReference type="ARBA" id="ARBA00004123"/>
    </source>
</evidence>
<evidence type="ECO:0000256" key="3">
    <source>
        <dbReference type="ARBA" id="ARBA00023242"/>
    </source>
</evidence>
<feature type="compositionally biased region" description="Low complexity" evidence="4">
    <location>
        <begin position="665"/>
        <end position="674"/>
    </location>
</feature>
<evidence type="ECO:0000256" key="4">
    <source>
        <dbReference type="SAM" id="MobiDB-lite"/>
    </source>
</evidence>
<accession>A0A9Q1GXH3</accession>
<dbReference type="GO" id="GO:0005634">
    <property type="term" value="C:nucleus"/>
    <property type="evidence" value="ECO:0007669"/>
    <property type="project" value="UniProtKB-SubCell"/>
</dbReference>
<sequence>MDTPERNQIGTPISKIEESPFSNFVNSLSPINPIKTHHVSQTFNSLSFTSPPSVFTSPHVTLQKESRFLRRHQHSDLAKTHFSCDKGNKDSQAGEALSADHQPDHLANEQVGNEGVSGSEGTVEPPCNVAESPAELQRMLKYDSGSPDHKIAASCGIEQNCEAEAPRALVPFVQEPSLGGSFGAKLNSQERDHDNEEASCDWQSLISGTTDLFIFDSPNDAATLKGPFQKSLEEETSVFGSLLSRFPRDDGINMQTSHHAGPVGYNEAHETMNQSALPSETSDLKQTDHLPENVPISSLNGCLSGDSGENSGNERGMRRRCLIFEMPRAKNNIDSVVFSSSSSMLQSEEKPMPDDKQPITPRDSSRCILPGIGLHLNALAAASKDYIASHQDASSPTNQEALMKLSASSSSEKNVSPAENENGAQVVEDSSQAFTHAARKFENGGEEGCKRCNCKKSKCLKLYCECFAAGVYCMDSCSCQDCFNKPIHEDTVLATRKQIESRNPLAFAPKVIRSSDSAHDLAYFMSYCRLGPGLLGAEAEIEEAQTSEKHVMDKRSDPHAFRSDEDQSSEFTLPKTPLRIFRPSVPLSTSSKGKPPRSLAAIRPSAGLHPIDGPGRSTFLRSHSKIEKHFRGGSADEIPTVLQNGSPPSSSIKTLSPNGKRVSPPHHSNGPSPGLRSSRKLILQSIPSFPSLTPRR</sequence>
<evidence type="ECO:0000313" key="7">
    <source>
        <dbReference type="Proteomes" id="UP001153076"/>
    </source>
</evidence>
<comment type="subcellular location">
    <subcellularLocation>
        <location evidence="1">Nucleus</location>
    </subcellularLocation>
</comment>
<dbReference type="InterPro" id="IPR033467">
    <property type="entry name" value="Tesmin/TSO1-like_CXC"/>
</dbReference>
<keyword evidence="7" id="KW-1185">Reference proteome</keyword>
<dbReference type="SMART" id="SM01114">
    <property type="entry name" value="CXC"/>
    <property type="match status" value="1"/>
</dbReference>
<dbReference type="InterPro" id="IPR044522">
    <property type="entry name" value="TSO1-like"/>
</dbReference>
<feature type="region of interest" description="Disordered" evidence="4">
    <location>
        <begin position="295"/>
        <end position="314"/>
    </location>
</feature>
<comment type="similarity">
    <text evidence="2">Belongs to the lin-54 family.</text>
</comment>
<evidence type="ECO:0000256" key="2">
    <source>
        <dbReference type="ARBA" id="ARBA00007267"/>
    </source>
</evidence>
<feature type="region of interest" description="Disordered" evidence="4">
    <location>
        <begin position="390"/>
        <end position="422"/>
    </location>
</feature>
<feature type="region of interest" description="Disordered" evidence="4">
    <location>
        <begin position="545"/>
        <end position="696"/>
    </location>
</feature>
<evidence type="ECO:0000259" key="5">
    <source>
        <dbReference type="PROSITE" id="PS51634"/>
    </source>
</evidence>
<dbReference type="PANTHER" id="PTHR46159">
    <property type="entry name" value="PROTEIN TESMIN/TSO1-LIKE CXC 2"/>
    <property type="match status" value="1"/>
</dbReference>
<evidence type="ECO:0000313" key="6">
    <source>
        <dbReference type="EMBL" id="KAJ8426323.1"/>
    </source>
</evidence>
<feature type="region of interest" description="Disordered" evidence="4">
    <location>
        <begin position="80"/>
        <end position="128"/>
    </location>
</feature>
<gene>
    <name evidence="6" type="ORF">Cgig2_009359</name>
</gene>
<dbReference type="OrthoDB" id="6283463at2759"/>
<dbReference type="AlphaFoldDB" id="A0A9Q1GXH3"/>
<feature type="compositionally biased region" description="Basic and acidic residues" evidence="4">
    <location>
        <begin position="546"/>
        <end position="565"/>
    </location>
</feature>
<dbReference type="Pfam" id="PF03638">
    <property type="entry name" value="TCR"/>
    <property type="match status" value="1"/>
</dbReference>
<dbReference type="PANTHER" id="PTHR46159:SF12">
    <property type="entry name" value="PROTEIN TESMIN_TSO1-LIKE CXC 3-RELATED"/>
    <property type="match status" value="1"/>
</dbReference>
<comment type="caution">
    <text evidence="6">The sequence shown here is derived from an EMBL/GenBank/DDBJ whole genome shotgun (WGS) entry which is preliminary data.</text>
</comment>
<protein>
    <recommendedName>
        <fullName evidence="5">CRC domain-containing protein</fullName>
    </recommendedName>
</protein>
<feature type="region of interest" description="Disordered" evidence="4">
    <location>
        <begin position="342"/>
        <end position="361"/>
    </location>
</feature>
<dbReference type="Proteomes" id="UP001153076">
    <property type="component" value="Unassembled WGS sequence"/>
</dbReference>
<feature type="compositionally biased region" description="Basic and acidic residues" evidence="4">
    <location>
        <begin position="347"/>
        <end position="357"/>
    </location>
</feature>
<organism evidence="6 7">
    <name type="scientific">Carnegiea gigantea</name>
    <dbReference type="NCBI Taxonomy" id="171969"/>
    <lineage>
        <taxon>Eukaryota</taxon>
        <taxon>Viridiplantae</taxon>
        <taxon>Streptophyta</taxon>
        <taxon>Embryophyta</taxon>
        <taxon>Tracheophyta</taxon>
        <taxon>Spermatophyta</taxon>
        <taxon>Magnoliopsida</taxon>
        <taxon>eudicotyledons</taxon>
        <taxon>Gunneridae</taxon>
        <taxon>Pentapetalae</taxon>
        <taxon>Caryophyllales</taxon>
        <taxon>Cactineae</taxon>
        <taxon>Cactaceae</taxon>
        <taxon>Cactoideae</taxon>
        <taxon>Echinocereeae</taxon>
        <taxon>Carnegiea</taxon>
    </lineage>
</organism>
<feature type="compositionally biased region" description="Polar residues" evidence="4">
    <location>
        <begin position="685"/>
        <end position="696"/>
    </location>
</feature>
<dbReference type="EMBL" id="JAKOGI010001311">
    <property type="protein sequence ID" value="KAJ8426323.1"/>
    <property type="molecule type" value="Genomic_DNA"/>
</dbReference>
<feature type="compositionally biased region" description="Polar residues" evidence="4">
    <location>
        <begin position="641"/>
        <end position="657"/>
    </location>
</feature>
<feature type="compositionally biased region" description="Polar residues" evidence="4">
    <location>
        <begin position="391"/>
        <end position="422"/>
    </location>
</feature>
<dbReference type="GO" id="GO:0003700">
    <property type="term" value="F:DNA-binding transcription factor activity"/>
    <property type="evidence" value="ECO:0007669"/>
    <property type="project" value="InterPro"/>
</dbReference>
<name>A0A9Q1GXH3_9CARY</name>
<feature type="compositionally biased region" description="Basic and acidic residues" evidence="4">
    <location>
        <begin position="80"/>
        <end position="89"/>
    </location>
</feature>
<dbReference type="PROSITE" id="PS51634">
    <property type="entry name" value="CRC"/>
    <property type="match status" value="1"/>
</dbReference>
<keyword evidence="3" id="KW-0539">Nucleus</keyword>
<feature type="compositionally biased region" description="Polar residues" evidence="4">
    <location>
        <begin position="295"/>
        <end position="313"/>
    </location>
</feature>
<feature type="domain" description="CRC" evidence="5">
    <location>
        <begin position="448"/>
        <end position="517"/>
    </location>
</feature>
<dbReference type="InterPro" id="IPR005172">
    <property type="entry name" value="CRC"/>
</dbReference>
<proteinExistence type="inferred from homology"/>